<sequence length="212" mass="24371">MSVLRTPRGGMSYCVNALWEKVYTPVPYGPVYMNSVINMGQKTDSKNKTACESARKWPVSCNASSPGCRRIGYMKPSSIGDDLEEVVLRLENRKMEREIALAEVVEERKKAYRLAESREMLYWSAPGGLLTMLASAYSSFHHRNVIHTLPILPIMTYLCYQVHLCYGNKMEIIKKNAEKLIAERTSLLENPITLENVHRRREELAKGRDREW</sequence>
<dbReference type="GO" id="GO:0005886">
    <property type="term" value="C:plasma membrane"/>
    <property type="evidence" value="ECO:0007669"/>
    <property type="project" value="InterPro"/>
</dbReference>
<dbReference type="InterPro" id="IPR019319">
    <property type="entry name" value="Plg-R(KT)"/>
</dbReference>
<reference evidence="1 2" key="1">
    <citation type="submission" date="2014-11" db="EMBL/GenBank/DDBJ databases">
        <title>Genetic blueprint of the zoonotic pathogen Toxocara canis.</title>
        <authorList>
            <person name="Zhu X.-Q."/>
            <person name="Korhonen P.K."/>
            <person name="Cai H."/>
            <person name="Young N.D."/>
            <person name="Nejsum P."/>
            <person name="von Samson-Himmelstjerna G."/>
            <person name="Boag P.R."/>
            <person name="Tan P."/>
            <person name="Li Q."/>
            <person name="Min J."/>
            <person name="Yang Y."/>
            <person name="Wang X."/>
            <person name="Fang X."/>
            <person name="Hall R.S."/>
            <person name="Hofmann A."/>
            <person name="Sternberg P.W."/>
            <person name="Jex A.R."/>
            <person name="Gasser R.B."/>
        </authorList>
    </citation>
    <scope>NUCLEOTIDE SEQUENCE [LARGE SCALE GENOMIC DNA]</scope>
    <source>
        <strain evidence="1">PN_DK_2014</strain>
    </source>
</reference>
<gene>
    <name evidence="1" type="primary">PLGRKT</name>
    <name evidence="1" type="ORF">Tcan_05418</name>
</gene>
<dbReference type="PANTHER" id="PTHR13411">
    <property type="entry name" value="PLASMINOGEN RECEPTOR (KT)"/>
    <property type="match status" value="1"/>
</dbReference>
<dbReference type="OMA" id="EREKFNW"/>
<proteinExistence type="predicted"/>
<protein>
    <submittedName>
        <fullName evidence="1">Plasminogen receptor (KT)</fullName>
    </submittedName>
</protein>
<dbReference type="Pfam" id="PF10166">
    <property type="entry name" value="DUF2368"/>
    <property type="match status" value="1"/>
</dbReference>
<name>A0A0B2VPU9_TOXCA</name>
<dbReference type="PANTHER" id="PTHR13411:SF5">
    <property type="entry name" value="PROTEIN CBR-TAG-281"/>
    <property type="match status" value="1"/>
</dbReference>
<dbReference type="Proteomes" id="UP000031036">
    <property type="component" value="Unassembled WGS sequence"/>
</dbReference>
<evidence type="ECO:0000313" key="1">
    <source>
        <dbReference type="EMBL" id="KHN83369.1"/>
    </source>
</evidence>
<accession>A0A0B2VPU9</accession>
<organism evidence="1 2">
    <name type="scientific">Toxocara canis</name>
    <name type="common">Canine roundworm</name>
    <dbReference type="NCBI Taxonomy" id="6265"/>
    <lineage>
        <taxon>Eukaryota</taxon>
        <taxon>Metazoa</taxon>
        <taxon>Ecdysozoa</taxon>
        <taxon>Nematoda</taxon>
        <taxon>Chromadorea</taxon>
        <taxon>Rhabditida</taxon>
        <taxon>Spirurina</taxon>
        <taxon>Ascaridomorpha</taxon>
        <taxon>Ascaridoidea</taxon>
        <taxon>Toxocaridae</taxon>
        <taxon>Toxocara</taxon>
    </lineage>
</organism>
<dbReference type="STRING" id="6265.A0A0B2VPU9"/>
<dbReference type="AlphaFoldDB" id="A0A0B2VPU9"/>
<comment type="caution">
    <text evidence="1">The sequence shown here is derived from an EMBL/GenBank/DDBJ whole genome shotgun (WGS) entry which is preliminary data.</text>
</comment>
<keyword evidence="2" id="KW-1185">Reference proteome</keyword>
<evidence type="ECO:0000313" key="2">
    <source>
        <dbReference type="Proteomes" id="UP000031036"/>
    </source>
</evidence>
<dbReference type="OrthoDB" id="10256697at2759"/>
<keyword evidence="1" id="KW-0675">Receptor</keyword>
<dbReference type="EMBL" id="JPKZ01001201">
    <property type="protein sequence ID" value="KHN83369.1"/>
    <property type="molecule type" value="Genomic_DNA"/>
</dbReference>